<feature type="region of interest" description="Disordered" evidence="6">
    <location>
        <begin position="28"/>
        <end position="121"/>
    </location>
</feature>
<proteinExistence type="predicted"/>
<evidence type="ECO:0000256" key="6">
    <source>
        <dbReference type="SAM" id="MobiDB-lite"/>
    </source>
</evidence>
<evidence type="ECO:0000256" key="1">
    <source>
        <dbReference type="ARBA" id="ARBA00022763"/>
    </source>
</evidence>
<dbReference type="Proteomes" id="UP001529510">
    <property type="component" value="Unassembled WGS sequence"/>
</dbReference>
<comment type="caution">
    <text evidence="7">The sequence shown here is derived from an EMBL/GenBank/DDBJ whole genome shotgun (WGS) entry which is preliminary data.</text>
</comment>
<reference evidence="7 8" key="1">
    <citation type="submission" date="2024-05" db="EMBL/GenBank/DDBJ databases">
        <title>Genome sequencing and assembly of Indian major carp, Cirrhinus mrigala (Hamilton, 1822).</title>
        <authorList>
            <person name="Mohindra V."/>
            <person name="Chowdhury L.M."/>
            <person name="Lal K."/>
            <person name="Jena J.K."/>
        </authorList>
    </citation>
    <scope>NUCLEOTIDE SEQUENCE [LARGE SCALE GENOMIC DNA]</scope>
    <source>
        <strain evidence="7">CM1030</strain>
        <tissue evidence="7">Blood</tissue>
    </source>
</reference>
<dbReference type="InterPro" id="IPR011257">
    <property type="entry name" value="DNA_glycosylase"/>
</dbReference>
<keyword evidence="3" id="KW-0234">DNA repair</keyword>
<dbReference type="PANTHER" id="PTHR43286:SF1">
    <property type="entry name" value="ENDONUCLEASE III-LIKE PROTEIN 1"/>
    <property type="match status" value="1"/>
</dbReference>
<evidence type="ECO:0000256" key="5">
    <source>
        <dbReference type="ARBA" id="ARBA00023295"/>
    </source>
</evidence>
<keyword evidence="4" id="KW-0456">Lyase</keyword>
<dbReference type="SUPFAM" id="SSF48150">
    <property type="entry name" value="DNA-glycosylase"/>
    <property type="match status" value="1"/>
</dbReference>
<evidence type="ECO:0000256" key="2">
    <source>
        <dbReference type="ARBA" id="ARBA00022801"/>
    </source>
</evidence>
<dbReference type="InterPro" id="IPR023170">
    <property type="entry name" value="HhH_base_excis_C"/>
</dbReference>
<dbReference type="GO" id="GO:0016798">
    <property type="term" value="F:hydrolase activity, acting on glycosyl bonds"/>
    <property type="evidence" value="ECO:0007669"/>
    <property type="project" value="UniProtKB-KW"/>
</dbReference>
<evidence type="ECO:0000256" key="3">
    <source>
        <dbReference type="ARBA" id="ARBA00023204"/>
    </source>
</evidence>
<keyword evidence="8" id="KW-1185">Reference proteome</keyword>
<feature type="compositionally biased region" description="Basic residues" evidence="6">
    <location>
        <begin position="98"/>
        <end position="107"/>
    </location>
</feature>
<evidence type="ECO:0000256" key="4">
    <source>
        <dbReference type="ARBA" id="ARBA00023239"/>
    </source>
</evidence>
<dbReference type="GO" id="GO:0006281">
    <property type="term" value="P:DNA repair"/>
    <property type="evidence" value="ECO:0007669"/>
    <property type="project" value="UniProtKB-KW"/>
</dbReference>
<evidence type="ECO:0000313" key="7">
    <source>
        <dbReference type="EMBL" id="KAL0202839.1"/>
    </source>
</evidence>
<accession>A0ABD0RWG6</accession>
<gene>
    <name evidence="7" type="ORF">M9458_000857</name>
</gene>
<dbReference type="GO" id="GO:0016829">
    <property type="term" value="F:lyase activity"/>
    <property type="evidence" value="ECO:0007669"/>
    <property type="project" value="UniProtKB-KW"/>
</dbReference>
<organism evidence="7 8">
    <name type="scientific">Cirrhinus mrigala</name>
    <name type="common">Mrigala</name>
    <dbReference type="NCBI Taxonomy" id="683832"/>
    <lineage>
        <taxon>Eukaryota</taxon>
        <taxon>Metazoa</taxon>
        <taxon>Chordata</taxon>
        <taxon>Craniata</taxon>
        <taxon>Vertebrata</taxon>
        <taxon>Euteleostomi</taxon>
        <taxon>Actinopterygii</taxon>
        <taxon>Neopterygii</taxon>
        <taxon>Teleostei</taxon>
        <taxon>Ostariophysi</taxon>
        <taxon>Cypriniformes</taxon>
        <taxon>Cyprinidae</taxon>
        <taxon>Labeoninae</taxon>
        <taxon>Labeonini</taxon>
        <taxon>Cirrhinus</taxon>
    </lineage>
</organism>
<dbReference type="PANTHER" id="PTHR43286">
    <property type="entry name" value="ENDONUCLEASE III-LIKE PROTEIN 1"/>
    <property type="match status" value="1"/>
</dbReference>
<dbReference type="AlphaFoldDB" id="A0ABD0RWG6"/>
<keyword evidence="5" id="KW-0326">Glycosidase</keyword>
<keyword evidence="1" id="KW-0227">DNA damage</keyword>
<sequence length="121" mass="13301">EINWLLVGFGQQVCLPVAPLCSMCLNQHTCPSAHRSSPNKRLKSSPAKPAGNSPDHKLPSPTTQIKKEPADTSLSQRRKNTVKQEVQLTSKEETPSLLKKRNKRKGRAGAQQDRPLSSHGT</sequence>
<evidence type="ECO:0000313" key="8">
    <source>
        <dbReference type="Proteomes" id="UP001529510"/>
    </source>
</evidence>
<dbReference type="Gene3D" id="1.10.1670.10">
    <property type="entry name" value="Helix-hairpin-Helix base-excision DNA repair enzymes (C-terminal)"/>
    <property type="match status" value="1"/>
</dbReference>
<protein>
    <submittedName>
        <fullName evidence="7">Uncharacterized protein</fullName>
    </submittedName>
</protein>
<name>A0ABD0RWG6_CIRMR</name>
<keyword evidence="2" id="KW-0378">Hydrolase</keyword>
<dbReference type="EMBL" id="JAMKFB020000001">
    <property type="protein sequence ID" value="KAL0202839.1"/>
    <property type="molecule type" value="Genomic_DNA"/>
</dbReference>
<feature type="non-terminal residue" evidence="7">
    <location>
        <position position="1"/>
    </location>
</feature>